<dbReference type="Proteomes" id="UP000312102">
    <property type="component" value="Chromosome"/>
</dbReference>
<evidence type="ECO:0000313" key="2">
    <source>
        <dbReference type="Proteomes" id="UP000312102"/>
    </source>
</evidence>
<dbReference type="InterPro" id="IPR011990">
    <property type="entry name" value="TPR-like_helical_dom_sf"/>
</dbReference>
<dbReference type="AlphaFoldDB" id="A0AAE6KP55"/>
<dbReference type="EMBL" id="CP040986">
    <property type="protein sequence ID" value="QDD13471.1"/>
    <property type="molecule type" value="Genomic_DNA"/>
</dbReference>
<proteinExistence type="predicted"/>
<evidence type="ECO:0008006" key="3">
    <source>
        <dbReference type="Google" id="ProtNLM"/>
    </source>
</evidence>
<gene>
    <name evidence="1" type="ORF">FIT61_03260</name>
</gene>
<accession>A0AAE6KP55</accession>
<reference evidence="1 2" key="1">
    <citation type="journal article" date="2019" name="ISME J.">
        <title>Evolution in action: habitat transition from sediment to the pelagial leads to genome streamlining in Methylophilaceae.</title>
        <authorList>
            <person name="Salcher M."/>
            <person name="Schaefle D."/>
            <person name="Kaspar M."/>
            <person name="Neuenschwander S.M."/>
            <person name="Ghai R."/>
        </authorList>
    </citation>
    <scope>NUCLEOTIDE SEQUENCE [LARGE SCALE GENOMIC DNA]</scope>
    <source>
        <strain evidence="1 2">MMS-RI-1</strain>
    </source>
</reference>
<name>A0AAE6KP55_9PROT</name>
<keyword evidence="2" id="KW-1185">Reference proteome</keyword>
<dbReference type="RefSeq" id="WP_139883235.1">
    <property type="nucleotide sequence ID" value="NZ_CP040986.1"/>
</dbReference>
<protein>
    <recommendedName>
        <fullName evidence="3">Tetratricopeptide repeat protein</fullName>
    </recommendedName>
</protein>
<organism evidence="1 2">
    <name type="scientific">Candidatus Methylopumilus rimovensis</name>
    <dbReference type="NCBI Taxonomy" id="2588535"/>
    <lineage>
        <taxon>Bacteria</taxon>
        <taxon>Pseudomonadati</taxon>
        <taxon>Pseudomonadota</taxon>
        <taxon>Betaproteobacteria</taxon>
        <taxon>Nitrosomonadales</taxon>
        <taxon>Methylophilaceae</taxon>
        <taxon>Candidatus Methylopumilus</taxon>
    </lineage>
</organism>
<dbReference type="Gene3D" id="1.25.40.10">
    <property type="entry name" value="Tetratricopeptide repeat domain"/>
    <property type="match status" value="2"/>
</dbReference>
<evidence type="ECO:0000313" key="1">
    <source>
        <dbReference type="EMBL" id="QDD13471.1"/>
    </source>
</evidence>
<sequence>MKFKTQFLLIIFSIFFSNNIFSKEINRSCDELLSDNKYEEALKTKKAEYKAAFCHGQAHLKLYHYDEALNDFRLASKLAKNDIDHSMADLLAGVSLKEANKLDEALLYFKNSISRTDINKAFKRLNLVEIGEILLLLAKHEEAAKSFLDAYGLAANDDERAFNLDRVAFAYASMGNFTKAIEYELKANLAFERTGLLGEYADSGINLALYYLEVNDLIPAERTLLKFEKLARENGGIYYLAKALYAESKYYKKKSNHELSKSKFDEANKIANDIGAEDLKALFKAI</sequence>
<dbReference type="KEGG" id="mrk:FIT61_03260"/>
<dbReference type="SUPFAM" id="SSF48452">
    <property type="entry name" value="TPR-like"/>
    <property type="match status" value="2"/>
</dbReference>